<dbReference type="GO" id="GO:0016787">
    <property type="term" value="F:hydrolase activity"/>
    <property type="evidence" value="ECO:0007669"/>
    <property type="project" value="UniProtKB-KW"/>
</dbReference>
<dbReference type="Pfam" id="PF07819">
    <property type="entry name" value="PGAP1"/>
    <property type="match status" value="1"/>
</dbReference>
<keyword evidence="4" id="KW-1185">Reference proteome</keyword>
<reference evidence="3" key="1">
    <citation type="submission" date="2022-11" db="EMBL/GenBank/DDBJ databases">
        <title>Isolation and characterization of PLA-degrading bacterium Massilia sp. from Antarctic soil.</title>
        <authorList>
            <person name="Sato K."/>
            <person name="Gomez-Fuentes C."/>
            <person name="Ahmad S.A."/>
            <person name="Zulkharnain A."/>
        </authorList>
    </citation>
    <scope>NUCLEOTIDE SEQUENCE</scope>
    <source>
        <strain evidence="3">N-3</strain>
    </source>
</reference>
<dbReference type="Proteomes" id="UP001163336">
    <property type="component" value="Chromosome"/>
</dbReference>
<feature type="domain" description="GPI inositol-deacylase PGAP1-like alpha/beta" evidence="2">
    <location>
        <begin position="110"/>
        <end position="148"/>
    </location>
</feature>
<proteinExistence type="predicted"/>
<sequence length="439" mass="49011">MPPDAEKYGLTEKAARAQGWGEVHADSYGRLLAQLECHLNRTFEFNEHTKAREVRRHWQKIMQCDPAQWGARGMPPLTEVELAKHARNSYPTFACGYNWLDSNWESSKRLERRILDIIKFYTDRRVPCKQVILVTHSMGGLVARACAKRIPDKILGVIHGVMPALGAPAAYRRMACGTESTSPSRMGTLDEKGMEGFATIAGPTTEDTTAVMAMAAGPLELLPNHLYPKPWLHARITRMHGSQSSHQAVMSMPPADATPYAMYADWTSWYRVINPALADPTEKYREKPGGVEKALRGAIDAAQRFHMLYLRDWYHGNTYAFYCSDPAYMSFGEVRWTARMPAESGAVLTTANVKQAKFLAHTKAGGRRVVVEGKTELYFEPDQQDSAGDGTVSAQSGAGPGDKIRQLIRASGFGHQEAYNDRAMQQLTQYLIVKIVQEL</sequence>
<dbReference type="SUPFAM" id="SSF53474">
    <property type="entry name" value="alpha/beta-Hydrolases"/>
    <property type="match status" value="1"/>
</dbReference>
<evidence type="ECO:0000313" key="3">
    <source>
        <dbReference type="EMBL" id="BDT60484.1"/>
    </source>
</evidence>
<keyword evidence="3" id="KW-0378">Hydrolase</keyword>
<gene>
    <name evidence="3" type="ORF">MasN3_39780</name>
</gene>
<name>A0ABN6TKG9_9BURK</name>
<dbReference type="RefSeq" id="WP_281909634.1">
    <property type="nucleotide sequence ID" value="NZ_AP026966.1"/>
</dbReference>
<evidence type="ECO:0000313" key="4">
    <source>
        <dbReference type="Proteomes" id="UP001163336"/>
    </source>
</evidence>
<accession>A0ABN6TKG9</accession>
<evidence type="ECO:0000256" key="1">
    <source>
        <dbReference type="SAM" id="MobiDB-lite"/>
    </source>
</evidence>
<dbReference type="InterPro" id="IPR029058">
    <property type="entry name" value="AB_hydrolase_fold"/>
</dbReference>
<dbReference type="Gene3D" id="3.40.50.1820">
    <property type="entry name" value="alpha/beta hydrolase"/>
    <property type="match status" value="1"/>
</dbReference>
<protein>
    <submittedName>
        <fullName evidence="3">Alpha/beta hydrolase</fullName>
    </submittedName>
</protein>
<feature type="region of interest" description="Disordered" evidence="1">
    <location>
        <begin position="381"/>
        <end position="400"/>
    </location>
</feature>
<evidence type="ECO:0000259" key="2">
    <source>
        <dbReference type="Pfam" id="PF07819"/>
    </source>
</evidence>
<dbReference type="EMBL" id="AP026966">
    <property type="protein sequence ID" value="BDT60484.1"/>
    <property type="molecule type" value="Genomic_DNA"/>
</dbReference>
<organism evidence="3 4">
    <name type="scientific">Massilia varians</name>
    <dbReference type="NCBI Taxonomy" id="457921"/>
    <lineage>
        <taxon>Bacteria</taxon>
        <taxon>Pseudomonadati</taxon>
        <taxon>Pseudomonadota</taxon>
        <taxon>Betaproteobacteria</taxon>
        <taxon>Burkholderiales</taxon>
        <taxon>Oxalobacteraceae</taxon>
        <taxon>Telluria group</taxon>
        <taxon>Massilia</taxon>
    </lineage>
</organism>
<dbReference type="InterPro" id="IPR012908">
    <property type="entry name" value="PGAP1-ab_dom-like"/>
</dbReference>